<dbReference type="InParanoid" id="A0A2N3NB23"/>
<protein>
    <recommendedName>
        <fullName evidence="5">Methyltransferase domain-containing protein</fullName>
    </recommendedName>
</protein>
<evidence type="ECO:0000256" key="2">
    <source>
        <dbReference type="SAM" id="MobiDB-lite"/>
    </source>
</evidence>
<dbReference type="VEuPathDB" id="FungiDB:jhhlp_004248"/>
<dbReference type="Gene3D" id="3.40.50.150">
    <property type="entry name" value="Vaccinia Virus protein VP39"/>
    <property type="match status" value="1"/>
</dbReference>
<dbReference type="SUPFAM" id="SSF53335">
    <property type="entry name" value="S-adenosyl-L-methionine-dependent methyltransferases"/>
    <property type="match status" value="1"/>
</dbReference>
<evidence type="ECO:0000313" key="3">
    <source>
        <dbReference type="EMBL" id="PKS09629.1"/>
    </source>
</evidence>
<accession>A0A2N3NB23</accession>
<gene>
    <name evidence="3" type="ORF">jhhlp_004248</name>
</gene>
<dbReference type="STRING" id="41688.A0A2N3NB23"/>
<comment type="caution">
    <text evidence="3">The sequence shown here is derived from an EMBL/GenBank/DDBJ whole genome shotgun (WGS) entry which is preliminary data.</text>
</comment>
<dbReference type="Proteomes" id="UP000233524">
    <property type="component" value="Unassembled WGS sequence"/>
</dbReference>
<reference evidence="3 4" key="1">
    <citation type="journal article" date="2017" name="G3 (Bethesda)">
        <title>First Draft Genome Sequence of the Pathogenic Fungus Lomentospora prolificans (Formerly Scedosporium prolificans).</title>
        <authorList>
            <person name="Luo R."/>
            <person name="Zimin A."/>
            <person name="Workman R."/>
            <person name="Fan Y."/>
            <person name="Pertea G."/>
            <person name="Grossman N."/>
            <person name="Wear M.P."/>
            <person name="Jia B."/>
            <person name="Miller H."/>
            <person name="Casadevall A."/>
            <person name="Timp W."/>
            <person name="Zhang S.X."/>
            <person name="Salzberg S.L."/>
        </authorList>
    </citation>
    <scope>NUCLEOTIDE SEQUENCE [LARGE SCALE GENOMIC DNA]</scope>
    <source>
        <strain evidence="3 4">JHH-5317</strain>
    </source>
</reference>
<evidence type="ECO:0008006" key="5">
    <source>
        <dbReference type="Google" id="ProtNLM"/>
    </source>
</evidence>
<dbReference type="CDD" id="cd02440">
    <property type="entry name" value="AdoMet_MTases"/>
    <property type="match status" value="1"/>
</dbReference>
<comment type="similarity">
    <text evidence="1">Belongs to the methyltransferase superfamily. LaeA methyltransferase family.</text>
</comment>
<feature type="region of interest" description="Disordered" evidence="2">
    <location>
        <begin position="1"/>
        <end position="61"/>
    </location>
</feature>
<name>A0A2N3NB23_9PEZI</name>
<dbReference type="EMBL" id="NLAX01000010">
    <property type="protein sequence ID" value="PKS09629.1"/>
    <property type="molecule type" value="Genomic_DNA"/>
</dbReference>
<dbReference type="Pfam" id="PF13489">
    <property type="entry name" value="Methyltransf_23"/>
    <property type="match status" value="1"/>
</dbReference>
<dbReference type="AlphaFoldDB" id="A0A2N3NB23"/>
<dbReference type="PANTHER" id="PTHR43591:SF10">
    <property type="entry name" value="ABC TRANSMEMBRANE TYPE-1 DOMAIN-CONTAINING PROTEIN-RELATED"/>
    <property type="match status" value="1"/>
</dbReference>
<evidence type="ECO:0000256" key="1">
    <source>
        <dbReference type="ARBA" id="ARBA00038158"/>
    </source>
</evidence>
<evidence type="ECO:0000313" key="4">
    <source>
        <dbReference type="Proteomes" id="UP000233524"/>
    </source>
</evidence>
<organism evidence="3 4">
    <name type="scientific">Lomentospora prolificans</name>
    <dbReference type="NCBI Taxonomy" id="41688"/>
    <lineage>
        <taxon>Eukaryota</taxon>
        <taxon>Fungi</taxon>
        <taxon>Dikarya</taxon>
        <taxon>Ascomycota</taxon>
        <taxon>Pezizomycotina</taxon>
        <taxon>Sordariomycetes</taxon>
        <taxon>Hypocreomycetidae</taxon>
        <taxon>Microascales</taxon>
        <taxon>Microascaceae</taxon>
        <taxon>Lomentospora</taxon>
    </lineage>
</organism>
<dbReference type="GO" id="GO:0008168">
    <property type="term" value="F:methyltransferase activity"/>
    <property type="evidence" value="ECO:0007669"/>
    <property type="project" value="TreeGrafter"/>
</dbReference>
<dbReference type="PANTHER" id="PTHR43591">
    <property type="entry name" value="METHYLTRANSFERASE"/>
    <property type="match status" value="1"/>
</dbReference>
<proteinExistence type="inferred from homology"/>
<feature type="compositionally biased region" description="Low complexity" evidence="2">
    <location>
        <begin position="12"/>
        <end position="35"/>
    </location>
</feature>
<dbReference type="OrthoDB" id="2013972at2759"/>
<sequence>MSEQQPTNDPEAGAAPATDATNPAAAAGLPGVLPGQFWIEASSAPTPDDDNDSSYGDDAASSTASLSSSILQYRTINGRTYHSEQGNAQYWVANDEKANVALDIIHHVLLLSLDGKLHKAPLKKDIQKVVDIGTGTGVWAIDFADEYTETEVIGTDLSAIQPTWVPPNCKFEIDDCTQPWTFEENSLDYVHIRWLFGSIQDWTALFREAYKALKPGGFIETHEPSVNFRSDDGTVHEKTAMSQFGKFFIEGGKKMGRSMTVLEDDVQRAALEEAGFADIQEAKLKTPIGKWPKDPKLKEIGIFQQLAVEQDTEGTMLYLAGMLGWRPEEVTAYIAVLRREFRSKDIHGYYDQKILWAQKPERAEPEASSTGAA</sequence>
<keyword evidence="4" id="KW-1185">Reference proteome</keyword>
<dbReference type="InterPro" id="IPR029063">
    <property type="entry name" value="SAM-dependent_MTases_sf"/>
</dbReference>